<accession>A0A7C9FDF0</accession>
<gene>
    <name evidence="1" type="ORF">GBK04_14795</name>
</gene>
<evidence type="ECO:0000313" key="1">
    <source>
        <dbReference type="EMBL" id="MPR34590.1"/>
    </source>
</evidence>
<organism evidence="1 2">
    <name type="scientific">Salmonirosea aquatica</name>
    <dbReference type="NCBI Taxonomy" id="2654236"/>
    <lineage>
        <taxon>Bacteria</taxon>
        <taxon>Pseudomonadati</taxon>
        <taxon>Bacteroidota</taxon>
        <taxon>Cytophagia</taxon>
        <taxon>Cytophagales</taxon>
        <taxon>Spirosomataceae</taxon>
        <taxon>Salmonirosea</taxon>
    </lineage>
</organism>
<dbReference type="RefSeq" id="WP_152760943.1">
    <property type="nucleotide sequence ID" value="NZ_WHLY01000002.1"/>
</dbReference>
<dbReference type="Proteomes" id="UP000479293">
    <property type="component" value="Unassembled WGS sequence"/>
</dbReference>
<evidence type="ECO:0000313" key="2">
    <source>
        <dbReference type="Proteomes" id="UP000479293"/>
    </source>
</evidence>
<evidence type="ECO:0008006" key="3">
    <source>
        <dbReference type="Google" id="ProtNLM"/>
    </source>
</evidence>
<dbReference type="CDD" id="cd21650">
    <property type="entry name" value="CrtA-like"/>
    <property type="match status" value="1"/>
</dbReference>
<name>A0A7C9FDF0_9BACT</name>
<reference evidence="1 2" key="1">
    <citation type="submission" date="2019-10" db="EMBL/GenBank/DDBJ databases">
        <title>Draft Genome Sequence of Cytophagaceae sp. SJW1-29.</title>
        <authorList>
            <person name="Choi A."/>
        </authorList>
    </citation>
    <scope>NUCLEOTIDE SEQUENCE [LARGE SCALE GENOMIC DNA]</scope>
    <source>
        <strain evidence="1 2">SJW1-29</strain>
    </source>
</reference>
<dbReference type="InterPro" id="IPR049574">
    <property type="entry name" value="CrtA-like"/>
</dbReference>
<dbReference type="EMBL" id="WHLY01000002">
    <property type="protein sequence ID" value="MPR34590.1"/>
    <property type="molecule type" value="Genomic_DNA"/>
</dbReference>
<sequence length="226" mass="25834">MTTFTIFRFPKNKAWWAFGQMGRKVLQPLQGATFYKMLGTGHNGFGIVPDFQQYTFLATWESAESADEFFASPMFQEYASQALAYQTLKMLPTQSHGQWDGMEPFVVSEEIGKGYLGPLVVLTRAKIKTAKLLDFWRHVPRAQASLRNSEGVLLALGIGEVPLVEQATVSIWESVDAVKRYAYQQPGHREIVQRTRQRGWYSEELFARFVPVGDWKPMVVWQGDQK</sequence>
<proteinExistence type="predicted"/>
<comment type="caution">
    <text evidence="1">The sequence shown here is derived from an EMBL/GenBank/DDBJ whole genome shotgun (WGS) entry which is preliminary data.</text>
</comment>
<protein>
    <recommendedName>
        <fullName evidence="3">DUF3291 domain-containing protein</fullName>
    </recommendedName>
</protein>
<keyword evidence="2" id="KW-1185">Reference proteome</keyword>
<dbReference type="AlphaFoldDB" id="A0A7C9FDF0"/>